<organism evidence="2 3">
    <name type="scientific">Eiseniibacteriota bacterium</name>
    <dbReference type="NCBI Taxonomy" id="2212470"/>
    <lineage>
        <taxon>Bacteria</taxon>
        <taxon>Candidatus Eiseniibacteriota</taxon>
    </lineage>
</organism>
<comment type="caution">
    <text evidence="2">The sequence shown here is derived from an EMBL/GenBank/DDBJ whole genome shotgun (WGS) entry which is preliminary data.</text>
</comment>
<evidence type="ECO:0000313" key="2">
    <source>
        <dbReference type="EMBL" id="MCA9728515.1"/>
    </source>
</evidence>
<feature type="signal peptide" evidence="1">
    <location>
        <begin position="1"/>
        <end position="35"/>
    </location>
</feature>
<feature type="non-terminal residue" evidence="2">
    <location>
        <position position="206"/>
    </location>
</feature>
<evidence type="ECO:0000313" key="3">
    <source>
        <dbReference type="Proteomes" id="UP000697710"/>
    </source>
</evidence>
<name>A0A956RQ33_UNCEI</name>
<dbReference type="EMBL" id="JAGQHR010000405">
    <property type="protein sequence ID" value="MCA9728515.1"/>
    <property type="molecule type" value="Genomic_DNA"/>
</dbReference>
<gene>
    <name evidence="2" type="ORF">KC729_12580</name>
</gene>
<feature type="chain" id="PRO_5037660855" evidence="1">
    <location>
        <begin position="36"/>
        <end position="206"/>
    </location>
</feature>
<keyword evidence="1" id="KW-0732">Signal</keyword>
<accession>A0A956RQ33</accession>
<evidence type="ECO:0000256" key="1">
    <source>
        <dbReference type="SAM" id="SignalP"/>
    </source>
</evidence>
<dbReference type="Proteomes" id="UP000697710">
    <property type="component" value="Unassembled WGS sequence"/>
</dbReference>
<reference evidence="2" key="2">
    <citation type="journal article" date="2021" name="Microbiome">
        <title>Successional dynamics and alternative stable states in a saline activated sludge microbial community over 9 years.</title>
        <authorList>
            <person name="Wang Y."/>
            <person name="Ye J."/>
            <person name="Ju F."/>
            <person name="Liu L."/>
            <person name="Boyd J.A."/>
            <person name="Deng Y."/>
            <person name="Parks D.H."/>
            <person name="Jiang X."/>
            <person name="Yin X."/>
            <person name="Woodcroft B.J."/>
            <person name="Tyson G.W."/>
            <person name="Hugenholtz P."/>
            <person name="Polz M.F."/>
            <person name="Zhang T."/>
        </authorList>
    </citation>
    <scope>NUCLEOTIDE SEQUENCE</scope>
    <source>
        <strain evidence="2">HKST-UBA01</strain>
    </source>
</reference>
<sequence length="206" mass="20907">MKATTGSPRPRFSVAAMSQIGSLLLAGLIAGPAAAVVRSTGAGGPWDDPATWIGGNPPTAADDVILSGPVWIAMSAACASLVVETTGQLTNWTGSPSTLSVGGNIQNQGSLLSSSLQLTMRVGGDLDNEGTWAVAQTVVTGNADRHLATSELSSFSSKLSYDPAASGDLIVDTPFVALADIALGTGRMILQPDCPLTLEHAAFRDG</sequence>
<dbReference type="AlphaFoldDB" id="A0A956RQ33"/>
<reference evidence="2" key="1">
    <citation type="submission" date="2020-04" db="EMBL/GenBank/DDBJ databases">
        <authorList>
            <person name="Zhang T."/>
        </authorList>
    </citation>
    <scope>NUCLEOTIDE SEQUENCE</scope>
    <source>
        <strain evidence="2">HKST-UBA01</strain>
    </source>
</reference>
<proteinExistence type="predicted"/>
<protein>
    <submittedName>
        <fullName evidence="2">Uncharacterized protein</fullName>
    </submittedName>
</protein>